<dbReference type="Proteomes" id="UP000217790">
    <property type="component" value="Unassembled WGS sequence"/>
</dbReference>
<reference evidence="2" key="1">
    <citation type="journal article" date="2017" name="Nat. Ecol. Evol.">
        <title>Genome expansion and lineage-specific genetic innovations in the forest pathogenic fungi Armillaria.</title>
        <authorList>
            <person name="Sipos G."/>
            <person name="Prasanna A.N."/>
            <person name="Walter M.C."/>
            <person name="O'Connor E."/>
            <person name="Balint B."/>
            <person name="Krizsan K."/>
            <person name="Kiss B."/>
            <person name="Hess J."/>
            <person name="Varga T."/>
            <person name="Slot J."/>
            <person name="Riley R."/>
            <person name="Boka B."/>
            <person name="Rigling D."/>
            <person name="Barry K."/>
            <person name="Lee J."/>
            <person name="Mihaltcheva S."/>
            <person name="LaButti K."/>
            <person name="Lipzen A."/>
            <person name="Waldron R."/>
            <person name="Moloney N.M."/>
            <person name="Sperisen C."/>
            <person name="Kredics L."/>
            <person name="Vagvoelgyi C."/>
            <person name="Patrignani A."/>
            <person name="Fitzpatrick D."/>
            <person name="Nagy I."/>
            <person name="Doyle S."/>
            <person name="Anderson J.B."/>
            <person name="Grigoriev I.V."/>
            <person name="Gueldener U."/>
            <person name="Muensterkoetter M."/>
            <person name="Nagy L.G."/>
        </authorList>
    </citation>
    <scope>NUCLEOTIDE SEQUENCE [LARGE SCALE GENOMIC DNA]</scope>
    <source>
        <strain evidence="2">Ar21-2</strain>
    </source>
</reference>
<protein>
    <submittedName>
        <fullName evidence="1">Uncharacterized protein</fullName>
    </submittedName>
</protein>
<name>A0A2H3CPW5_ARMGA</name>
<proteinExistence type="predicted"/>
<dbReference type="EMBL" id="KZ293732">
    <property type="protein sequence ID" value="PBK81262.1"/>
    <property type="molecule type" value="Genomic_DNA"/>
</dbReference>
<evidence type="ECO:0000313" key="1">
    <source>
        <dbReference type="EMBL" id="PBK81262.1"/>
    </source>
</evidence>
<sequence length="103" mass="11444">MDVDDFTIRSPSLYVVSFLGRLVETSSKHVVLARDMQDGICDLYSDVRPLYETSFGSLLASHIASRLLPSDFFLSCLKQGGTQISPIMVIHSQTAVERTLFCV</sequence>
<accession>A0A2H3CPW5</accession>
<dbReference type="AlphaFoldDB" id="A0A2H3CPW5"/>
<dbReference type="InParanoid" id="A0A2H3CPW5"/>
<gene>
    <name evidence="1" type="ORF">ARMGADRAFT_1020392</name>
</gene>
<organism evidence="1 2">
    <name type="scientific">Armillaria gallica</name>
    <name type="common">Bulbous honey fungus</name>
    <name type="synonym">Armillaria bulbosa</name>
    <dbReference type="NCBI Taxonomy" id="47427"/>
    <lineage>
        <taxon>Eukaryota</taxon>
        <taxon>Fungi</taxon>
        <taxon>Dikarya</taxon>
        <taxon>Basidiomycota</taxon>
        <taxon>Agaricomycotina</taxon>
        <taxon>Agaricomycetes</taxon>
        <taxon>Agaricomycetidae</taxon>
        <taxon>Agaricales</taxon>
        <taxon>Marasmiineae</taxon>
        <taxon>Physalacriaceae</taxon>
        <taxon>Armillaria</taxon>
    </lineage>
</organism>
<evidence type="ECO:0000313" key="2">
    <source>
        <dbReference type="Proteomes" id="UP000217790"/>
    </source>
</evidence>
<keyword evidence="2" id="KW-1185">Reference proteome</keyword>